<evidence type="ECO:0000313" key="1">
    <source>
        <dbReference type="EMBL" id="MQM72519.1"/>
    </source>
</evidence>
<gene>
    <name evidence="1" type="ORF">FRC53_03645</name>
</gene>
<keyword evidence="2" id="KW-1185">Reference proteome</keyword>
<proteinExistence type="predicted"/>
<reference evidence="1" key="1">
    <citation type="journal article" date="2020" name="Appl. Environ. Microbiol.">
        <title>Medium-Chain Fatty Acid Synthesis by 'Candidatus Weimeria bifida' gen. nov., sp. nov., and 'Candidatus Pseudoramibacter fermentans' sp. nov.</title>
        <authorList>
            <person name="Scarborough M.J."/>
            <person name="Myers K.S."/>
            <person name="Donohue T.J."/>
            <person name="Noguera D.R."/>
        </authorList>
    </citation>
    <scope>NUCLEOTIDE SEQUENCE</scope>
    <source>
        <strain evidence="1">EUB1.1</strain>
    </source>
</reference>
<dbReference type="Proteomes" id="UP000473648">
    <property type="component" value="Unassembled WGS sequence"/>
</dbReference>
<sequence length="189" mass="22820">MKNALSMGWGHFKTITHHKWLVMKHCFKVGLYKQGLLHDMSKYSWTDFSTGVRFFTGTHSPNAEARKQTGISRAWLHHKGRNKHHFEYWIDLDLKDHTKMVGFRMPYKYVAEMFCDRVAASKIYLKDQYTEHHPWDYYQHMKDSPYMHPTTHQELEFLLKKLRDEGEDATFAWLKAELKRRKKAKDYYD</sequence>
<dbReference type="AlphaFoldDB" id="A0A6L5GQI4"/>
<dbReference type="InterPro" id="IPR043721">
    <property type="entry name" value="DUF5662"/>
</dbReference>
<protein>
    <submittedName>
        <fullName evidence="1">Catalase</fullName>
    </submittedName>
</protein>
<evidence type="ECO:0000313" key="2">
    <source>
        <dbReference type="Proteomes" id="UP000473648"/>
    </source>
</evidence>
<accession>A0A6L5GQI4</accession>
<dbReference type="Pfam" id="PF18907">
    <property type="entry name" value="DUF5662"/>
    <property type="match status" value="1"/>
</dbReference>
<name>A0A6L5GQI4_9FIRM</name>
<dbReference type="EMBL" id="VOGB01000004">
    <property type="protein sequence ID" value="MQM72519.1"/>
    <property type="molecule type" value="Genomic_DNA"/>
</dbReference>
<comment type="caution">
    <text evidence="1">The sequence shown here is derived from an EMBL/GenBank/DDBJ whole genome shotgun (WGS) entry which is preliminary data.</text>
</comment>
<organism evidence="1 2">
    <name type="scientific">Candidatus Pseudoramibacter fermentans</name>
    <dbReference type="NCBI Taxonomy" id="2594427"/>
    <lineage>
        <taxon>Bacteria</taxon>
        <taxon>Bacillati</taxon>
        <taxon>Bacillota</taxon>
        <taxon>Clostridia</taxon>
        <taxon>Eubacteriales</taxon>
        <taxon>Eubacteriaceae</taxon>
        <taxon>Pseudoramibacter</taxon>
    </lineage>
</organism>